<dbReference type="Proteomes" id="UP000595046">
    <property type="component" value="Chromosome"/>
</dbReference>
<feature type="region of interest" description="Disordered" evidence="1">
    <location>
        <begin position="23"/>
        <end position="65"/>
    </location>
</feature>
<dbReference type="EMBL" id="CP048882">
    <property type="protein sequence ID" value="QPP08734.1"/>
    <property type="molecule type" value="Genomic_DNA"/>
</dbReference>
<dbReference type="RefSeq" id="WP_197352519.1">
    <property type="nucleotide sequence ID" value="NZ_CP048882.1"/>
</dbReference>
<sequence length="90" mass="9133">MGRVVVGAGFGGAFVLEGSAEVGGAEGVGSRGTDEAGARFFEMGSRSSSPPANSRPVDRPAPARRSATLTVIRVGTRFRKVSRNAPDGVG</sequence>
<proteinExistence type="predicted"/>
<keyword evidence="3" id="KW-1185">Reference proteome</keyword>
<evidence type="ECO:0000313" key="2">
    <source>
        <dbReference type="EMBL" id="QPP08734.1"/>
    </source>
</evidence>
<evidence type="ECO:0000313" key="3">
    <source>
        <dbReference type="Proteomes" id="UP000595046"/>
    </source>
</evidence>
<reference evidence="3" key="1">
    <citation type="submission" date="2020-02" db="EMBL/GenBank/DDBJ databases">
        <title>Streptomyces sp. ASO4wet.</title>
        <authorList>
            <person name="Risdian C."/>
            <person name="Landwehr W."/>
            <person name="Schupp P."/>
            <person name="Wink J."/>
        </authorList>
    </citation>
    <scope>NUCLEOTIDE SEQUENCE [LARGE SCALE GENOMIC DNA]</scope>
    <source>
        <strain evidence="3">ASO4wet</strain>
    </source>
</reference>
<feature type="compositionally biased region" description="Low complexity" evidence="1">
    <location>
        <begin position="45"/>
        <end position="55"/>
    </location>
</feature>
<evidence type="ECO:0000256" key="1">
    <source>
        <dbReference type="SAM" id="MobiDB-lite"/>
    </source>
</evidence>
<organism evidence="2 3">
    <name type="scientific">Streptomyces bathyalis</name>
    <dbReference type="NCBI Taxonomy" id="2710756"/>
    <lineage>
        <taxon>Bacteria</taxon>
        <taxon>Bacillati</taxon>
        <taxon>Actinomycetota</taxon>
        <taxon>Actinomycetes</taxon>
        <taxon>Kitasatosporales</taxon>
        <taxon>Streptomycetaceae</taxon>
        <taxon>Streptomyces</taxon>
    </lineage>
</organism>
<name>A0A7T1T999_9ACTN</name>
<dbReference type="AlphaFoldDB" id="A0A7T1T999"/>
<accession>A0A7T1T999</accession>
<gene>
    <name evidence="2" type="ORF">G4Z16_22620</name>
</gene>
<dbReference type="KEGG" id="sbat:G4Z16_22620"/>
<protein>
    <submittedName>
        <fullName evidence="2">Uncharacterized protein</fullName>
    </submittedName>
</protein>